<dbReference type="EMBL" id="GBXM01095824">
    <property type="protein sequence ID" value="JAH12753.1"/>
    <property type="molecule type" value="Transcribed_RNA"/>
</dbReference>
<proteinExistence type="predicted"/>
<accession>A0A0E9Q9I9</accession>
<name>A0A0E9Q9I9_ANGAN</name>
<sequence length="26" mass="3199">MTIKNTHTKQMIEVMHKYVLQWSHIT</sequence>
<reference evidence="1" key="1">
    <citation type="submission" date="2014-11" db="EMBL/GenBank/DDBJ databases">
        <authorList>
            <person name="Amaro Gonzalez C."/>
        </authorList>
    </citation>
    <scope>NUCLEOTIDE SEQUENCE</scope>
</reference>
<protein>
    <submittedName>
        <fullName evidence="1">Uncharacterized protein</fullName>
    </submittedName>
</protein>
<evidence type="ECO:0000313" key="1">
    <source>
        <dbReference type="EMBL" id="JAH12753.1"/>
    </source>
</evidence>
<organism evidence="1">
    <name type="scientific">Anguilla anguilla</name>
    <name type="common">European freshwater eel</name>
    <name type="synonym">Muraena anguilla</name>
    <dbReference type="NCBI Taxonomy" id="7936"/>
    <lineage>
        <taxon>Eukaryota</taxon>
        <taxon>Metazoa</taxon>
        <taxon>Chordata</taxon>
        <taxon>Craniata</taxon>
        <taxon>Vertebrata</taxon>
        <taxon>Euteleostomi</taxon>
        <taxon>Actinopterygii</taxon>
        <taxon>Neopterygii</taxon>
        <taxon>Teleostei</taxon>
        <taxon>Anguilliformes</taxon>
        <taxon>Anguillidae</taxon>
        <taxon>Anguilla</taxon>
    </lineage>
</organism>
<dbReference type="AlphaFoldDB" id="A0A0E9Q9I9"/>
<reference evidence="1" key="2">
    <citation type="journal article" date="2015" name="Fish Shellfish Immunol.">
        <title>Early steps in the European eel (Anguilla anguilla)-Vibrio vulnificus interaction in the gills: Role of the RtxA13 toxin.</title>
        <authorList>
            <person name="Callol A."/>
            <person name="Pajuelo D."/>
            <person name="Ebbesson L."/>
            <person name="Teles M."/>
            <person name="MacKenzie S."/>
            <person name="Amaro C."/>
        </authorList>
    </citation>
    <scope>NUCLEOTIDE SEQUENCE</scope>
</reference>